<keyword evidence="2" id="KW-1185">Reference proteome</keyword>
<evidence type="ECO:0000313" key="1">
    <source>
        <dbReference type="EMBL" id="KAI4830460.1"/>
    </source>
</evidence>
<dbReference type="Proteomes" id="UP001057452">
    <property type="component" value="Chromosome 3"/>
</dbReference>
<name>A0ACB9XUP0_CHAAC</name>
<accession>A0ACB9XUP0</accession>
<evidence type="ECO:0000313" key="2">
    <source>
        <dbReference type="Proteomes" id="UP001057452"/>
    </source>
</evidence>
<protein>
    <submittedName>
        <fullName evidence="1">Uncharacterized protein</fullName>
    </submittedName>
</protein>
<proteinExistence type="predicted"/>
<reference evidence="1" key="1">
    <citation type="submission" date="2022-05" db="EMBL/GenBank/DDBJ databases">
        <title>Chromosome-level genome of Chaenocephalus aceratus.</title>
        <authorList>
            <person name="Park H."/>
        </authorList>
    </citation>
    <scope>NUCLEOTIDE SEQUENCE</scope>
    <source>
        <strain evidence="1">KU_202001</strain>
    </source>
</reference>
<feature type="non-terminal residue" evidence="1">
    <location>
        <position position="1"/>
    </location>
</feature>
<dbReference type="EMBL" id="CM043787">
    <property type="protein sequence ID" value="KAI4830460.1"/>
    <property type="molecule type" value="Genomic_DNA"/>
</dbReference>
<organism evidence="1 2">
    <name type="scientific">Chaenocephalus aceratus</name>
    <name type="common">Blackfin icefish</name>
    <name type="synonym">Chaenichthys aceratus</name>
    <dbReference type="NCBI Taxonomy" id="36190"/>
    <lineage>
        <taxon>Eukaryota</taxon>
        <taxon>Metazoa</taxon>
        <taxon>Chordata</taxon>
        <taxon>Craniata</taxon>
        <taxon>Vertebrata</taxon>
        <taxon>Euteleostomi</taxon>
        <taxon>Actinopterygii</taxon>
        <taxon>Neopterygii</taxon>
        <taxon>Teleostei</taxon>
        <taxon>Neoteleostei</taxon>
        <taxon>Acanthomorphata</taxon>
        <taxon>Eupercaria</taxon>
        <taxon>Perciformes</taxon>
        <taxon>Notothenioidei</taxon>
        <taxon>Channichthyidae</taxon>
        <taxon>Chaenocephalus</taxon>
    </lineage>
</organism>
<gene>
    <name evidence="1" type="ORF">KUCAC02_002090</name>
</gene>
<comment type="caution">
    <text evidence="1">The sequence shown here is derived from an EMBL/GenBank/DDBJ whole genome shotgun (WGS) entry which is preliminary data.</text>
</comment>
<sequence length="178" mass="20528">GELHYICRRKRDMAEHLAKVVLSSEEADKLFKEFHCSQLGGHNAVEKTHGQGSEKRGEYTPIEVTEPLELVGMDLVDEWARGKIKRNNTEVLSKLVAGEPKRWDQFLQSTMFSLRTKFQVTTKFSPYFLMFGKEARVPIRGAQGVQRIVVKTKELIALRMEKDDLFCKKRNAAKEAWE</sequence>